<reference evidence="3" key="1">
    <citation type="journal article" date="2005" name="Nature">
        <title>The map-based sequence of the rice genome.</title>
        <authorList>
            <consortium name="International rice genome sequencing project (IRGSP)"/>
            <person name="Matsumoto T."/>
            <person name="Wu J."/>
            <person name="Kanamori H."/>
            <person name="Katayose Y."/>
            <person name="Fujisawa M."/>
            <person name="Namiki N."/>
            <person name="Mizuno H."/>
            <person name="Yamamoto K."/>
            <person name="Antonio B.A."/>
            <person name="Baba T."/>
            <person name="Sakata K."/>
            <person name="Nagamura Y."/>
            <person name="Aoki H."/>
            <person name="Arikawa K."/>
            <person name="Arita K."/>
            <person name="Bito T."/>
            <person name="Chiden Y."/>
            <person name="Fujitsuka N."/>
            <person name="Fukunaka R."/>
            <person name="Hamada M."/>
            <person name="Harada C."/>
            <person name="Hayashi A."/>
            <person name="Hijishita S."/>
            <person name="Honda M."/>
            <person name="Hosokawa S."/>
            <person name="Ichikawa Y."/>
            <person name="Idonuma A."/>
            <person name="Iijima M."/>
            <person name="Ikeda M."/>
            <person name="Ikeno M."/>
            <person name="Ito K."/>
            <person name="Ito S."/>
            <person name="Ito T."/>
            <person name="Ito Y."/>
            <person name="Ito Y."/>
            <person name="Iwabuchi A."/>
            <person name="Kamiya K."/>
            <person name="Karasawa W."/>
            <person name="Kurita K."/>
            <person name="Katagiri S."/>
            <person name="Kikuta A."/>
            <person name="Kobayashi H."/>
            <person name="Kobayashi N."/>
            <person name="Machita K."/>
            <person name="Maehara T."/>
            <person name="Masukawa M."/>
            <person name="Mizubayashi T."/>
            <person name="Mukai Y."/>
            <person name="Nagasaki H."/>
            <person name="Nagata Y."/>
            <person name="Naito S."/>
            <person name="Nakashima M."/>
            <person name="Nakama Y."/>
            <person name="Nakamichi Y."/>
            <person name="Nakamura M."/>
            <person name="Meguro A."/>
            <person name="Negishi M."/>
            <person name="Ohta I."/>
            <person name="Ohta T."/>
            <person name="Okamoto M."/>
            <person name="Ono N."/>
            <person name="Saji S."/>
            <person name="Sakaguchi M."/>
            <person name="Sakai K."/>
            <person name="Shibata M."/>
            <person name="Shimokawa T."/>
            <person name="Song J."/>
            <person name="Takazaki Y."/>
            <person name="Terasawa K."/>
            <person name="Tsugane M."/>
            <person name="Tsuji K."/>
            <person name="Ueda S."/>
            <person name="Waki K."/>
            <person name="Yamagata H."/>
            <person name="Yamamoto M."/>
            <person name="Yamamoto S."/>
            <person name="Yamane H."/>
            <person name="Yoshiki S."/>
            <person name="Yoshihara R."/>
            <person name="Yukawa K."/>
            <person name="Zhong H."/>
            <person name="Yano M."/>
            <person name="Yuan Q."/>
            <person name="Ouyang S."/>
            <person name="Liu J."/>
            <person name="Jones K.M."/>
            <person name="Gansberger K."/>
            <person name="Moffat K."/>
            <person name="Hill J."/>
            <person name="Bera J."/>
            <person name="Fadrosh D."/>
            <person name="Jin S."/>
            <person name="Johri S."/>
            <person name="Kim M."/>
            <person name="Overton L."/>
            <person name="Reardon M."/>
            <person name="Tsitrin T."/>
            <person name="Vuong H."/>
            <person name="Weaver B."/>
            <person name="Ciecko A."/>
            <person name="Tallon L."/>
            <person name="Jackson J."/>
            <person name="Pai G."/>
            <person name="Aken S.V."/>
            <person name="Utterback T."/>
            <person name="Reidmuller S."/>
            <person name="Feldblyum T."/>
            <person name="Hsiao J."/>
            <person name="Zismann V."/>
            <person name="Iobst S."/>
            <person name="de Vazeille A.R."/>
            <person name="Buell C.R."/>
            <person name="Ying K."/>
            <person name="Li Y."/>
            <person name="Lu T."/>
            <person name="Huang Y."/>
            <person name="Zhao Q."/>
            <person name="Feng Q."/>
            <person name="Zhang L."/>
            <person name="Zhu J."/>
            <person name="Weng Q."/>
            <person name="Mu J."/>
            <person name="Lu Y."/>
            <person name="Fan D."/>
            <person name="Liu Y."/>
            <person name="Guan J."/>
            <person name="Zhang Y."/>
            <person name="Yu S."/>
            <person name="Liu X."/>
            <person name="Zhang Y."/>
            <person name="Hong G."/>
            <person name="Han B."/>
            <person name="Choisne N."/>
            <person name="Demange N."/>
            <person name="Orjeda G."/>
            <person name="Samain S."/>
            <person name="Cattolico L."/>
            <person name="Pelletier E."/>
            <person name="Couloux A."/>
            <person name="Segurens B."/>
            <person name="Wincker P."/>
            <person name="D'Hont A."/>
            <person name="Scarpelli C."/>
            <person name="Weissenbach J."/>
            <person name="Salanoubat M."/>
            <person name="Quetier F."/>
            <person name="Yu Y."/>
            <person name="Kim H.R."/>
            <person name="Rambo T."/>
            <person name="Currie J."/>
            <person name="Collura K."/>
            <person name="Luo M."/>
            <person name="Yang T."/>
            <person name="Ammiraju J.S.S."/>
            <person name="Engler F."/>
            <person name="Soderlund C."/>
            <person name="Wing R.A."/>
            <person name="Palmer L.E."/>
            <person name="de la Bastide M."/>
            <person name="Spiegel L."/>
            <person name="Nascimento L."/>
            <person name="Zutavern T."/>
            <person name="O'Shaughnessy A."/>
            <person name="Dike S."/>
            <person name="Dedhia N."/>
            <person name="Preston R."/>
            <person name="Balija V."/>
            <person name="McCombie W.R."/>
            <person name="Chow T."/>
            <person name="Chen H."/>
            <person name="Chung M."/>
            <person name="Chen C."/>
            <person name="Shaw J."/>
            <person name="Wu H."/>
            <person name="Hsiao K."/>
            <person name="Chao Y."/>
            <person name="Chu M."/>
            <person name="Cheng C."/>
            <person name="Hour A."/>
            <person name="Lee P."/>
            <person name="Lin S."/>
            <person name="Lin Y."/>
            <person name="Liou J."/>
            <person name="Liu S."/>
            <person name="Hsing Y."/>
            <person name="Raghuvanshi S."/>
            <person name="Mohanty A."/>
            <person name="Bharti A.K."/>
            <person name="Gaur A."/>
            <person name="Gupta V."/>
            <person name="Kumar D."/>
            <person name="Ravi V."/>
            <person name="Vij S."/>
            <person name="Kapur A."/>
            <person name="Khurana P."/>
            <person name="Khurana P."/>
            <person name="Khurana J.P."/>
            <person name="Tyagi A.K."/>
            <person name="Gaikwad K."/>
            <person name="Singh A."/>
            <person name="Dalal V."/>
            <person name="Srivastava S."/>
            <person name="Dixit A."/>
            <person name="Pal A.K."/>
            <person name="Ghazi I.A."/>
            <person name="Yadav M."/>
            <person name="Pandit A."/>
            <person name="Bhargava A."/>
            <person name="Sureshbabu K."/>
            <person name="Batra K."/>
            <person name="Sharma T.R."/>
            <person name="Mohapatra T."/>
            <person name="Singh N.K."/>
            <person name="Messing J."/>
            <person name="Nelson A.B."/>
            <person name="Fuks G."/>
            <person name="Kavchok S."/>
            <person name="Keizer G."/>
            <person name="Linton E."/>
            <person name="Llaca V."/>
            <person name="Song R."/>
            <person name="Tanyolac B."/>
            <person name="Young S."/>
            <person name="Ho-Il K."/>
            <person name="Hahn J.H."/>
            <person name="Sangsakoo G."/>
            <person name="Vanavichit A."/>
            <person name="de Mattos Luiz.A.T."/>
            <person name="Zimmer P.D."/>
            <person name="Malone G."/>
            <person name="Dellagostin O."/>
            <person name="de Oliveira A.C."/>
            <person name="Bevan M."/>
            <person name="Bancroft I."/>
            <person name="Minx P."/>
            <person name="Cordum H."/>
            <person name="Wilson R."/>
            <person name="Cheng Z."/>
            <person name="Jin W."/>
            <person name="Jiang J."/>
            <person name="Leong S.A."/>
            <person name="Iwama H."/>
            <person name="Gojobori T."/>
            <person name="Itoh T."/>
            <person name="Niimura Y."/>
            <person name="Fujii Y."/>
            <person name="Habara T."/>
            <person name="Sakai H."/>
            <person name="Sato Y."/>
            <person name="Wilson G."/>
            <person name="Kumar K."/>
            <person name="McCouch S."/>
            <person name="Juretic N."/>
            <person name="Hoen D."/>
            <person name="Wright S."/>
            <person name="Bruskiewich R."/>
            <person name="Bureau T."/>
            <person name="Miyao A."/>
            <person name="Hirochika H."/>
            <person name="Nishikawa T."/>
            <person name="Kadowaki K."/>
            <person name="Sugiura M."/>
            <person name="Burr B."/>
            <person name="Sasaki T."/>
        </authorList>
    </citation>
    <scope>NUCLEOTIDE SEQUENCE [LARGE SCALE GENOMIC DNA]</scope>
    <source>
        <strain evidence="3">cv. Nipponbare</strain>
    </source>
</reference>
<dbReference type="EMBL" id="AC105364">
    <property type="protein sequence ID" value="AAN05328.1"/>
    <property type="molecule type" value="Genomic_DNA"/>
</dbReference>
<organism evidence="2 3">
    <name type="scientific">Oryza sativa subsp. japonica</name>
    <name type="common">Rice</name>
    <dbReference type="NCBI Taxonomy" id="39947"/>
    <lineage>
        <taxon>Eukaryota</taxon>
        <taxon>Viridiplantae</taxon>
        <taxon>Streptophyta</taxon>
        <taxon>Embryophyta</taxon>
        <taxon>Tracheophyta</taxon>
        <taxon>Spermatophyta</taxon>
        <taxon>Magnoliopsida</taxon>
        <taxon>Liliopsida</taxon>
        <taxon>Poales</taxon>
        <taxon>Poaceae</taxon>
        <taxon>BOP clade</taxon>
        <taxon>Oryzoideae</taxon>
        <taxon>Oryzeae</taxon>
        <taxon>Oryzinae</taxon>
        <taxon>Oryza</taxon>
        <taxon>Oryza sativa</taxon>
    </lineage>
</organism>
<sequence length="311" mass="32916">MLGLVATGITGGALAQAALTKAAKPIKLGLLPLPSSEGEVLPAAVAASGGGGEGKGGEAVAGAGCWRHAMSRGRRRGWVRRRARAAGEEPRPAAGRRGGGCRRRVRDQRRQPGGAETGEGGGRGAEDGNGDGCERWAGEERTPTGGGRGKRLFRGCVAVRHLLIPDAGDEHIGLRRRRRQEALPGGVVLVAVVPLLDTGGGAHGERELLLRRRLLVVVGLLRVLLLGALRVVDCRHEPRATGRPRATGLHLRRCRLASRLRPLLASSSSTRAIRKPCCSHVTDDEHELILSELRTHPRHAFLEFGGGEEGE</sequence>
<proteinExistence type="predicted"/>
<dbReference type="AlphaFoldDB" id="Q10PT7"/>
<accession>Q10PT7</accession>
<gene>
    <name evidence="2" type="primary">OJ1743A09.8</name>
</gene>
<reference evidence="3" key="2">
    <citation type="journal article" date="2008" name="Nucleic Acids Res.">
        <title>The rice annotation project database (RAP-DB): 2008 update.</title>
        <authorList>
            <consortium name="The rice annotation project (RAP)"/>
        </authorList>
    </citation>
    <scope>GENOME REANNOTATION</scope>
    <source>
        <strain evidence="3">cv. Nipponbare</strain>
    </source>
</reference>
<protein>
    <submittedName>
        <fullName evidence="2">Uncharacterized protein</fullName>
    </submittedName>
</protein>
<evidence type="ECO:0000313" key="3">
    <source>
        <dbReference type="Proteomes" id="UP000000763"/>
    </source>
</evidence>
<name>Q10PT7_ORYSJ</name>
<evidence type="ECO:0000256" key="1">
    <source>
        <dbReference type="SAM" id="MobiDB-lite"/>
    </source>
</evidence>
<evidence type="ECO:0000313" key="2">
    <source>
        <dbReference type="EMBL" id="AAN05328.1"/>
    </source>
</evidence>
<dbReference type="Proteomes" id="UP000000763">
    <property type="component" value="Chromosome 3"/>
</dbReference>
<feature type="region of interest" description="Disordered" evidence="1">
    <location>
        <begin position="76"/>
        <end position="147"/>
    </location>
</feature>
<feature type="compositionally biased region" description="Basic and acidic residues" evidence="1">
    <location>
        <begin position="132"/>
        <end position="142"/>
    </location>
</feature>